<sequence>CAKIRPCTRRAVRPVTRSPSSPCPRPWPTRWVSPTSSWAAPSTPRGTG</sequence>
<protein>
    <submittedName>
        <fullName evidence="2">Uncharacterized protein</fullName>
    </submittedName>
</protein>
<dbReference type="AlphaFoldDB" id="A0A6J4P198"/>
<dbReference type="EMBL" id="CADCUS010000184">
    <property type="protein sequence ID" value="CAA9397502.1"/>
    <property type="molecule type" value="Genomic_DNA"/>
</dbReference>
<feature type="region of interest" description="Disordered" evidence="1">
    <location>
        <begin position="1"/>
        <end position="48"/>
    </location>
</feature>
<reference evidence="2" key="1">
    <citation type="submission" date="2020-02" db="EMBL/GenBank/DDBJ databases">
        <authorList>
            <person name="Meier V. D."/>
        </authorList>
    </citation>
    <scope>NUCLEOTIDE SEQUENCE</scope>
    <source>
        <strain evidence="2">AVDCRST_MAG66</strain>
    </source>
</reference>
<accession>A0A6J4P198</accession>
<evidence type="ECO:0000256" key="1">
    <source>
        <dbReference type="SAM" id="MobiDB-lite"/>
    </source>
</evidence>
<organism evidence="2">
    <name type="scientific">uncultured Pseudonocardia sp</name>
    <dbReference type="NCBI Taxonomy" id="211455"/>
    <lineage>
        <taxon>Bacteria</taxon>
        <taxon>Bacillati</taxon>
        <taxon>Actinomycetota</taxon>
        <taxon>Actinomycetes</taxon>
        <taxon>Pseudonocardiales</taxon>
        <taxon>Pseudonocardiaceae</taxon>
        <taxon>Pseudonocardia</taxon>
        <taxon>environmental samples</taxon>
    </lineage>
</organism>
<feature type="compositionally biased region" description="Low complexity" evidence="1">
    <location>
        <begin position="28"/>
        <end position="48"/>
    </location>
</feature>
<gene>
    <name evidence="2" type="ORF">AVDCRST_MAG66-1247</name>
</gene>
<name>A0A6J4P198_9PSEU</name>
<feature type="non-terminal residue" evidence="2">
    <location>
        <position position="48"/>
    </location>
</feature>
<feature type="non-terminal residue" evidence="2">
    <location>
        <position position="1"/>
    </location>
</feature>
<feature type="compositionally biased region" description="Basic residues" evidence="1">
    <location>
        <begin position="1"/>
        <end position="12"/>
    </location>
</feature>
<proteinExistence type="predicted"/>
<evidence type="ECO:0000313" key="2">
    <source>
        <dbReference type="EMBL" id="CAA9397502.1"/>
    </source>
</evidence>